<reference evidence="2" key="1">
    <citation type="journal article" date="2014" name="Int. J. Syst. Evol. Microbiol.">
        <title>Complete genome sequence of Corynebacterium casei LMG S-19264T (=DSM 44701T), isolated from a smear-ripened cheese.</title>
        <authorList>
            <consortium name="US DOE Joint Genome Institute (JGI-PGF)"/>
            <person name="Walter F."/>
            <person name="Albersmeier A."/>
            <person name="Kalinowski J."/>
            <person name="Ruckert C."/>
        </authorList>
    </citation>
    <scope>NUCLEOTIDE SEQUENCE</scope>
    <source>
        <strain evidence="2">KCTC 23430</strain>
    </source>
</reference>
<gene>
    <name evidence="2" type="ORF">GCM10007053_29730</name>
</gene>
<evidence type="ECO:0000313" key="2">
    <source>
        <dbReference type="EMBL" id="GHD38809.1"/>
    </source>
</evidence>
<comment type="caution">
    <text evidence="2">The sequence shown here is derived from an EMBL/GenBank/DDBJ whole genome shotgun (WGS) entry which is preliminary data.</text>
</comment>
<proteinExistence type="predicted"/>
<accession>A0A919CM60</accession>
<evidence type="ECO:0000259" key="1">
    <source>
        <dbReference type="Pfam" id="PF08241"/>
    </source>
</evidence>
<dbReference type="Proteomes" id="UP000644693">
    <property type="component" value="Unassembled WGS sequence"/>
</dbReference>
<dbReference type="CDD" id="cd02440">
    <property type="entry name" value="AdoMet_MTases"/>
    <property type="match status" value="1"/>
</dbReference>
<dbReference type="InterPro" id="IPR029063">
    <property type="entry name" value="SAM-dependent_MTases_sf"/>
</dbReference>
<dbReference type="InterPro" id="IPR013216">
    <property type="entry name" value="Methyltransf_11"/>
</dbReference>
<evidence type="ECO:0000313" key="3">
    <source>
        <dbReference type="Proteomes" id="UP000644693"/>
    </source>
</evidence>
<keyword evidence="3" id="KW-1185">Reference proteome</keyword>
<dbReference type="AlphaFoldDB" id="A0A919CM60"/>
<dbReference type="RefSeq" id="WP_189478630.1">
    <property type="nucleotide sequence ID" value="NZ_BMYM01000004.1"/>
</dbReference>
<dbReference type="Gene3D" id="3.40.50.150">
    <property type="entry name" value="Vaccinia Virus protein VP39"/>
    <property type="match status" value="1"/>
</dbReference>
<organism evidence="2 3">
    <name type="scientific">Parahalioglobus pacificus</name>
    <dbReference type="NCBI Taxonomy" id="930806"/>
    <lineage>
        <taxon>Bacteria</taxon>
        <taxon>Pseudomonadati</taxon>
        <taxon>Pseudomonadota</taxon>
        <taxon>Gammaproteobacteria</taxon>
        <taxon>Cellvibrionales</taxon>
        <taxon>Halieaceae</taxon>
        <taxon>Parahalioglobus</taxon>
    </lineage>
</organism>
<dbReference type="EMBL" id="BMYM01000004">
    <property type="protein sequence ID" value="GHD38809.1"/>
    <property type="molecule type" value="Genomic_DNA"/>
</dbReference>
<dbReference type="SUPFAM" id="SSF53335">
    <property type="entry name" value="S-adenosyl-L-methionine-dependent methyltransferases"/>
    <property type="match status" value="1"/>
</dbReference>
<dbReference type="Pfam" id="PF08241">
    <property type="entry name" value="Methyltransf_11"/>
    <property type="match status" value="1"/>
</dbReference>
<feature type="domain" description="Methyltransferase type 11" evidence="1">
    <location>
        <begin position="36"/>
        <end position="117"/>
    </location>
</feature>
<reference evidence="2" key="2">
    <citation type="submission" date="2020-09" db="EMBL/GenBank/DDBJ databases">
        <authorList>
            <person name="Sun Q."/>
            <person name="Kim S."/>
        </authorList>
    </citation>
    <scope>NUCLEOTIDE SEQUENCE</scope>
    <source>
        <strain evidence="2">KCTC 23430</strain>
    </source>
</reference>
<protein>
    <recommendedName>
        <fullName evidence="1">Methyltransferase type 11 domain-containing protein</fullName>
    </recommendedName>
</protein>
<name>A0A919CM60_9GAMM</name>
<dbReference type="GO" id="GO:0008757">
    <property type="term" value="F:S-adenosylmethionine-dependent methyltransferase activity"/>
    <property type="evidence" value="ECO:0007669"/>
    <property type="project" value="InterPro"/>
</dbReference>
<sequence>MSDERKLSNPLFLQFYYLTSDIEAFLNCVAAGSTLLDIGCGSKPYAGLVDSSVRYIGIDADLENIHLDICASAYSIPLAELSVDVVVSFQVFEHLEEPYLALSEAYRVLRGGGSICITVPMSEQLHEEPRDFFRYTEYGLEYLLRKAGFDDIQVTRQGTNAANIGRRLATELSGSIVTRWVVPLINWFFMKVERRQGSDVMNYLAVARKT</sequence>
<dbReference type="PANTHER" id="PTHR43861">
    <property type="entry name" value="TRANS-ACONITATE 2-METHYLTRANSFERASE-RELATED"/>
    <property type="match status" value="1"/>
</dbReference>